<evidence type="ECO:0000256" key="1">
    <source>
        <dbReference type="ARBA" id="ARBA00006484"/>
    </source>
</evidence>
<dbReference type="SUPFAM" id="SSF51735">
    <property type="entry name" value="NAD(P)-binding Rossmann-fold domains"/>
    <property type="match status" value="1"/>
</dbReference>
<comment type="similarity">
    <text evidence="1">Belongs to the short-chain dehydrogenases/reductases (SDR) family.</text>
</comment>
<dbReference type="GO" id="GO:0006633">
    <property type="term" value="P:fatty acid biosynthetic process"/>
    <property type="evidence" value="ECO:0007669"/>
    <property type="project" value="TreeGrafter"/>
</dbReference>
<gene>
    <name evidence="4" type="ORF">SAMN04490220_0266</name>
</gene>
<evidence type="ECO:0000313" key="5">
    <source>
        <dbReference type="Proteomes" id="UP000183407"/>
    </source>
</evidence>
<accession>A0A1H4IMM4</accession>
<dbReference type="InterPro" id="IPR057326">
    <property type="entry name" value="KR_dom"/>
</dbReference>
<dbReference type="InterPro" id="IPR002347">
    <property type="entry name" value="SDR_fam"/>
</dbReference>
<dbReference type="FunFam" id="3.40.50.720:FF:000173">
    <property type="entry name" value="3-oxoacyl-[acyl-carrier protein] reductase"/>
    <property type="match status" value="1"/>
</dbReference>
<dbReference type="PRINTS" id="PR00080">
    <property type="entry name" value="SDRFAMILY"/>
</dbReference>
<sequence length="254" mass="26881">MSDTERPLDRQTALITGGAGGLGSRVAATLAERGVKVVLADLNSHALERASEVLRKEVPTGTFVGVQIDVTDSSAVRTAVEATVADHGSLDILVTSHGFPKDGRLLEMSDDAWSDVVNVCLTGTFVCVREAARPMVEQSYGRIITVASRAWHGNPGQANYSAAKAGVIGLTRSVAKELGRYSITANSIAPGLIETPSLRNLERFEQIAERARKDNSIKRLGEPNDVAAAVRYLASPDAGFVTGEVLHVSGGRFG</sequence>
<dbReference type="EMBL" id="FNTL01000002">
    <property type="protein sequence ID" value="SEB35319.1"/>
    <property type="molecule type" value="Genomic_DNA"/>
</dbReference>
<dbReference type="Proteomes" id="UP000183407">
    <property type="component" value="Unassembled WGS sequence"/>
</dbReference>
<dbReference type="Pfam" id="PF13561">
    <property type="entry name" value="adh_short_C2"/>
    <property type="match status" value="1"/>
</dbReference>
<evidence type="ECO:0000256" key="2">
    <source>
        <dbReference type="ARBA" id="ARBA00023002"/>
    </source>
</evidence>
<organism evidence="4 5">
    <name type="scientific">Rhodococcus jostii</name>
    <dbReference type="NCBI Taxonomy" id="132919"/>
    <lineage>
        <taxon>Bacteria</taxon>
        <taxon>Bacillati</taxon>
        <taxon>Actinomycetota</taxon>
        <taxon>Actinomycetes</taxon>
        <taxon>Mycobacteriales</taxon>
        <taxon>Nocardiaceae</taxon>
        <taxon>Rhodococcus</taxon>
    </lineage>
</organism>
<dbReference type="PANTHER" id="PTHR42760:SF133">
    <property type="entry name" value="3-OXOACYL-[ACYL-CARRIER-PROTEIN] REDUCTASE"/>
    <property type="match status" value="1"/>
</dbReference>
<dbReference type="GO" id="GO:0016616">
    <property type="term" value="F:oxidoreductase activity, acting on the CH-OH group of donors, NAD or NADP as acceptor"/>
    <property type="evidence" value="ECO:0007669"/>
    <property type="project" value="TreeGrafter"/>
</dbReference>
<protein>
    <submittedName>
        <fullName evidence="4">3-oxoacyl-[acyl-carrier-protein] reductase</fullName>
    </submittedName>
</protein>
<dbReference type="OrthoDB" id="9808187at2"/>
<dbReference type="Gene3D" id="3.40.50.720">
    <property type="entry name" value="NAD(P)-binding Rossmann-like Domain"/>
    <property type="match status" value="1"/>
</dbReference>
<dbReference type="PANTHER" id="PTHR42760">
    <property type="entry name" value="SHORT-CHAIN DEHYDROGENASES/REDUCTASES FAMILY MEMBER"/>
    <property type="match status" value="1"/>
</dbReference>
<reference evidence="5" key="1">
    <citation type="submission" date="2016-10" db="EMBL/GenBank/DDBJ databases">
        <authorList>
            <person name="Varghese N."/>
        </authorList>
    </citation>
    <scope>NUCLEOTIDE SEQUENCE [LARGE SCALE GENOMIC DNA]</scope>
    <source>
        <strain evidence="5">DSM 44719</strain>
    </source>
</reference>
<dbReference type="PROSITE" id="PS00061">
    <property type="entry name" value="ADH_SHORT"/>
    <property type="match status" value="1"/>
</dbReference>
<dbReference type="PRINTS" id="PR00081">
    <property type="entry name" value="GDHRDH"/>
</dbReference>
<feature type="domain" description="Ketoreductase" evidence="3">
    <location>
        <begin position="11"/>
        <end position="191"/>
    </location>
</feature>
<evidence type="ECO:0000259" key="3">
    <source>
        <dbReference type="SMART" id="SM00822"/>
    </source>
</evidence>
<name>A0A1H4IMM4_RHOJO</name>
<keyword evidence="2" id="KW-0560">Oxidoreductase</keyword>
<dbReference type="InterPro" id="IPR036291">
    <property type="entry name" value="NAD(P)-bd_dom_sf"/>
</dbReference>
<dbReference type="InterPro" id="IPR020904">
    <property type="entry name" value="Sc_DH/Rdtase_CS"/>
</dbReference>
<evidence type="ECO:0000313" key="4">
    <source>
        <dbReference type="EMBL" id="SEB35319.1"/>
    </source>
</evidence>
<dbReference type="SMART" id="SM00822">
    <property type="entry name" value="PKS_KR"/>
    <property type="match status" value="1"/>
</dbReference>
<dbReference type="GO" id="GO:0048038">
    <property type="term" value="F:quinone binding"/>
    <property type="evidence" value="ECO:0007669"/>
    <property type="project" value="TreeGrafter"/>
</dbReference>
<dbReference type="AlphaFoldDB" id="A0A1H4IMM4"/>
<proteinExistence type="inferred from homology"/>